<dbReference type="RefSeq" id="WP_013843229.1">
    <property type="nucleotide sequence ID" value="NC_015589.1"/>
</dbReference>
<dbReference type="PANTHER" id="PTHR42920:SF5">
    <property type="entry name" value="EAMA DOMAIN-CONTAINING PROTEIN"/>
    <property type="match status" value="1"/>
</dbReference>
<dbReference type="SUPFAM" id="SSF103481">
    <property type="entry name" value="Multidrug resistance efflux transporter EmrE"/>
    <property type="match status" value="2"/>
</dbReference>
<reference evidence="10" key="1">
    <citation type="submission" date="2011-05" db="EMBL/GenBank/DDBJ databases">
        <title>Complete sequence of Desulfotomaculum ruminis DSM 2154.</title>
        <authorList>
            <person name="Lucas S."/>
            <person name="Copeland A."/>
            <person name="Lapidus A."/>
            <person name="Cheng J.-F."/>
            <person name="Goodwin L."/>
            <person name="Pitluck S."/>
            <person name="Lu M."/>
            <person name="Detter J.C."/>
            <person name="Han C."/>
            <person name="Tapia R."/>
            <person name="Land M."/>
            <person name="Hauser L."/>
            <person name="Kyrpides N."/>
            <person name="Ivanova N."/>
            <person name="Mikhailova N."/>
            <person name="Pagani I."/>
            <person name="Stams A.J.M."/>
            <person name="Plugge C.M."/>
            <person name="Muyzer G."/>
            <person name="Kuever J."/>
            <person name="Parshina S.N."/>
            <person name="Ivanova A.E."/>
            <person name="Nazina T.N."/>
            <person name="Brambilla E."/>
            <person name="Spring S."/>
            <person name="Klenk H.-P."/>
            <person name="Woyke T."/>
        </authorList>
    </citation>
    <scope>NUCLEOTIDE SEQUENCE [LARGE SCALE GENOMIC DNA]</scope>
    <source>
        <strain evidence="10">ATCC 23193 / DSM 2154 / NCIB 8452 / DL</strain>
    </source>
</reference>
<dbReference type="GO" id="GO:0005886">
    <property type="term" value="C:plasma membrane"/>
    <property type="evidence" value="ECO:0007669"/>
    <property type="project" value="UniProtKB-SubCell"/>
</dbReference>
<evidence type="ECO:0000313" key="10">
    <source>
        <dbReference type="Proteomes" id="UP000009234"/>
    </source>
</evidence>
<gene>
    <name evidence="9" type="ordered locus">Desru_3277</name>
</gene>
<dbReference type="Pfam" id="PF00892">
    <property type="entry name" value="EamA"/>
    <property type="match status" value="2"/>
</dbReference>
<dbReference type="AlphaFoldDB" id="F6DVM3"/>
<reference evidence="9 10" key="2">
    <citation type="journal article" date="2012" name="Stand. Genomic Sci.">
        <title>Complete genome sequence of the sulfate-reducing firmicute Desulfotomaculum ruminis type strain (DL(T)).</title>
        <authorList>
            <person name="Spring S."/>
            <person name="Visser M."/>
            <person name="Lu M."/>
            <person name="Copeland A."/>
            <person name="Lapidus A."/>
            <person name="Lucas S."/>
            <person name="Cheng J.F."/>
            <person name="Han C."/>
            <person name="Tapia R."/>
            <person name="Goodwin L.A."/>
            <person name="Pitluck S."/>
            <person name="Ivanova N."/>
            <person name="Land M."/>
            <person name="Hauser L."/>
            <person name="Larimer F."/>
            <person name="Rohde M."/>
            <person name="Goker M."/>
            <person name="Detter J.C."/>
            <person name="Kyrpides N.C."/>
            <person name="Woyke T."/>
            <person name="Schaap P.J."/>
            <person name="Plugge C.M."/>
            <person name="Muyzer G."/>
            <person name="Kuever J."/>
            <person name="Pereira I.A."/>
            <person name="Parshina S.N."/>
            <person name="Bernier-Latmani R."/>
            <person name="Stams A.J."/>
            <person name="Klenk H.P."/>
        </authorList>
    </citation>
    <scope>NUCLEOTIDE SEQUENCE [LARGE SCALE GENOMIC DNA]</scope>
    <source>
        <strain evidence="10">ATCC 23193 / DSM 2154 / NCIB 8452 / DL</strain>
    </source>
</reference>
<dbReference type="OrthoDB" id="9804865at2"/>
<evidence type="ECO:0000256" key="4">
    <source>
        <dbReference type="ARBA" id="ARBA00022692"/>
    </source>
</evidence>
<feature type="transmembrane region" description="Helical" evidence="7">
    <location>
        <begin position="238"/>
        <end position="258"/>
    </location>
</feature>
<evidence type="ECO:0000256" key="2">
    <source>
        <dbReference type="ARBA" id="ARBA00007362"/>
    </source>
</evidence>
<evidence type="ECO:0000256" key="6">
    <source>
        <dbReference type="ARBA" id="ARBA00023136"/>
    </source>
</evidence>
<keyword evidence="3" id="KW-1003">Cell membrane</keyword>
<dbReference type="InterPro" id="IPR037185">
    <property type="entry name" value="EmrE-like"/>
</dbReference>
<dbReference type="InterPro" id="IPR051258">
    <property type="entry name" value="Diverse_Substrate_Transporter"/>
</dbReference>
<dbReference type="EMBL" id="CP002780">
    <property type="protein sequence ID" value="AEG61483.1"/>
    <property type="molecule type" value="Genomic_DNA"/>
</dbReference>
<protein>
    <recommendedName>
        <fullName evidence="8">EamA domain-containing protein</fullName>
    </recommendedName>
</protein>
<feature type="transmembrane region" description="Helical" evidence="7">
    <location>
        <begin position="96"/>
        <end position="115"/>
    </location>
</feature>
<evidence type="ECO:0000256" key="7">
    <source>
        <dbReference type="SAM" id="Phobius"/>
    </source>
</evidence>
<feature type="transmembrane region" description="Helical" evidence="7">
    <location>
        <begin position="12"/>
        <end position="31"/>
    </location>
</feature>
<dbReference type="InterPro" id="IPR000620">
    <property type="entry name" value="EamA_dom"/>
</dbReference>
<feature type="transmembrane region" description="Helical" evidence="7">
    <location>
        <begin position="67"/>
        <end position="84"/>
    </location>
</feature>
<dbReference type="PANTHER" id="PTHR42920">
    <property type="entry name" value="OS03G0707200 PROTEIN-RELATED"/>
    <property type="match status" value="1"/>
</dbReference>
<keyword evidence="6 7" id="KW-0472">Membrane</keyword>
<keyword evidence="4 7" id="KW-0812">Transmembrane</keyword>
<feature type="transmembrane region" description="Helical" evidence="7">
    <location>
        <begin position="178"/>
        <end position="197"/>
    </location>
</feature>
<name>F6DVM3_DESRL</name>
<accession>F6DVM3</accession>
<feature type="transmembrane region" description="Helical" evidence="7">
    <location>
        <begin position="209"/>
        <end position="226"/>
    </location>
</feature>
<feature type="transmembrane region" description="Helical" evidence="7">
    <location>
        <begin position="145"/>
        <end position="166"/>
    </location>
</feature>
<sequence length="297" mass="32256">MSKSQQIRADLALLAITFIWGVTFVVVQDAIADIGPFYFIAIRFAIAFAFLALIYFRRFRRLDLKTLLAGSIIGFFLFAGYAFQTIGLKYTTASNAGFITGLAVVLVPLFSCLATRKIPGRPVITGVTCATLGLALLSLGNNFSLNYGDILTFFCALSFAGHIILVGKYAPKYDPVMLSILQIGVVSIISGCCGFFLETLPEHFTRPVWIGLFSTAIPATALAFLVQNSVQRYTSPTHTAIIFIMEPVFAAAAGWFLSGEILTSRQWLGCALILAGMLVAELKDRKEPAQPVPVSKT</sequence>
<keyword evidence="10" id="KW-1185">Reference proteome</keyword>
<feature type="domain" description="EamA" evidence="8">
    <location>
        <begin position="147"/>
        <end position="279"/>
    </location>
</feature>
<evidence type="ECO:0000259" key="8">
    <source>
        <dbReference type="Pfam" id="PF00892"/>
    </source>
</evidence>
<proteinExistence type="inferred from homology"/>
<dbReference type="STRING" id="696281.Desru_3277"/>
<evidence type="ECO:0000256" key="1">
    <source>
        <dbReference type="ARBA" id="ARBA00004651"/>
    </source>
</evidence>
<feature type="transmembrane region" description="Helical" evidence="7">
    <location>
        <begin position="37"/>
        <end position="55"/>
    </location>
</feature>
<keyword evidence="5 7" id="KW-1133">Transmembrane helix</keyword>
<comment type="subcellular location">
    <subcellularLocation>
        <location evidence="1">Cell membrane</location>
        <topology evidence="1">Multi-pass membrane protein</topology>
    </subcellularLocation>
</comment>
<evidence type="ECO:0000256" key="5">
    <source>
        <dbReference type="ARBA" id="ARBA00022989"/>
    </source>
</evidence>
<feature type="domain" description="EamA" evidence="8">
    <location>
        <begin position="9"/>
        <end position="138"/>
    </location>
</feature>
<evidence type="ECO:0000313" key="9">
    <source>
        <dbReference type="EMBL" id="AEG61483.1"/>
    </source>
</evidence>
<dbReference type="KEGG" id="dru:Desru_3277"/>
<dbReference type="eggNOG" id="COG0697">
    <property type="taxonomic scope" value="Bacteria"/>
</dbReference>
<organism evidence="9 10">
    <name type="scientific">Desulforamulus ruminis (strain ATCC 23193 / DSM 2154 / NCIMB 8452 / DL)</name>
    <name type="common">Desulfotomaculum ruminis</name>
    <dbReference type="NCBI Taxonomy" id="696281"/>
    <lineage>
        <taxon>Bacteria</taxon>
        <taxon>Bacillati</taxon>
        <taxon>Bacillota</taxon>
        <taxon>Clostridia</taxon>
        <taxon>Eubacteriales</taxon>
        <taxon>Peptococcaceae</taxon>
        <taxon>Desulforamulus</taxon>
    </lineage>
</organism>
<dbReference type="Gene3D" id="1.10.3730.20">
    <property type="match status" value="1"/>
</dbReference>
<dbReference type="Proteomes" id="UP000009234">
    <property type="component" value="Chromosome"/>
</dbReference>
<comment type="similarity">
    <text evidence="2">Belongs to the EamA transporter family.</text>
</comment>
<evidence type="ECO:0000256" key="3">
    <source>
        <dbReference type="ARBA" id="ARBA00022475"/>
    </source>
</evidence>
<feature type="transmembrane region" description="Helical" evidence="7">
    <location>
        <begin position="122"/>
        <end position="139"/>
    </location>
</feature>
<dbReference type="HOGENOM" id="CLU_033863_21_3_9"/>